<dbReference type="EMBL" id="CP016023">
    <property type="protein sequence ID" value="ANJ75928.1"/>
    <property type="molecule type" value="Genomic_DNA"/>
</dbReference>
<evidence type="ECO:0000313" key="1">
    <source>
        <dbReference type="EMBL" id="ANJ75928.1"/>
    </source>
</evidence>
<accession>A0A192A6G1</accession>
<dbReference type="Pfam" id="PF20228">
    <property type="entry name" value="DUF6587"/>
    <property type="match status" value="1"/>
</dbReference>
<dbReference type="RefSeq" id="WP_064808865.1">
    <property type="nucleotide sequence ID" value="NZ_CP016023.1"/>
</dbReference>
<dbReference type="Proteomes" id="UP000078572">
    <property type="component" value="Chromosome 2"/>
</dbReference>
<evidence type="ECO:0000313" key="2">
    <source>
        <dbReference type="Proteomes" id="UP000078572"/>
    </source>
</evidence>
<sequence length="106" mass="11026">MSVYHVVETGVVATVVALSALSITGRYAPVMRARTMARVAGWCDRPSRPDWMRAFGQRLLAPGASPSCHSDALSGSACGSGCSGCASGESSSAAAVEQPIHFVRRK</sequence>
<dbReference type="InterPro" id="IPR046494">
    <property type="entry name" value="DUF6587"/>
</dbReference>
<reference evidence="2" key="1">
    <citation type="submission" date="2016-06" db="EMBL/GenBank/DDBJ databases">
        <authorList>
            <person name="Xu Y."/>
            <person name="Nagy A."/>
            <person name="Yan X."/>
            <person name="Kim S.W."/>
            <person name="Haley B."/>
            <person name="Liu N.T."/>
            <person name="Nou X."/>
        </authorList>
    </citation>
    <scope>NUCLEOTIDE SEQUENCE [LARGE SCALE GENOMIC DNA]</scope>
    <source>
        <strain evidence="2">ATCC 49129</strain>
    </source>
</reference>
<dbReference type="OrthoDB" id="8928412at2"/>
<organism evidence="1 2">
    <name type="scientific">Ralstonia insidiosa</name>
    <dbReference type="NCBI Taxonomy" id="190721"/>
    <lineage>
        <taxon>Bacteria</taxon>
        <taxon>Pseudomonadati</taxon>
        <taxon>Pseudomonadota</taxon>
        <taxon>Betaproteobacteria</taxon>
        <taxon>Burkholderiales</taxon>
        <taxon>Burkholderiaceae</taxon>
        <taxon>Ralstonia</taxon>
    </lineage>
</organism>
<name>A0A192A6G1_9RALS</name>
<protein>
    <submittedName>
        <fullName evidence="1">Uncharacterized protein</fullName>
    </submittedName>
</protein>
<gene>
    <name evidence="1" type="ORF">A9Y76_26080</name>
</gene>
<dbReference type="GeneID" id="61529518"/>
<proteinExistence type="predicted"/>
<dbReference type="AlphaFoldDB" id="A0A192A6G1"/>
<keyword evidence="2" id="KW-1185">Reference proteome</keyword>
<dbReference type="STRING" id="190721.ACS15_5666"/>